<dbReference type="Proteomes" id="UP000031802">
    <property type="component" value="Unassembled WGS sequence"/>
</dbReference>
<proteinExistence type="predicted"/>
<keyword evidence="3" id="KW-1185">Reference proteome</keyword>
<accession>A0A0B8T036</accession>
<dbReference type="AlphaFoldDB" id="A0A0B8T036"/>
<dbReference type="EMBL" id="JJMU01000043">
    <property type="protein sequence ID" value="KGE13712.1"/>
    <property type="molecule type" value="Genomic_DNA"/>
</dbReference>
<name>A0A0B8T036_9SPHI</name>
<feature type="region of interest" description="Disordered" evidence="1">
    <location>
        <begin position="1"/>
        <end position="34"/>
    </location>
</feature>
<evidence type="ECO:0000313" key="3">
    <source>
        <dbReference type="Proteomes" id="UP000031802"/>
    </source>
</evidence>
<sequence>MQERNFKRSNHPHFRRPISLDLPENGSKIVPTRRQKKLDESRAFCVIGGWLMRTVVRCAGALKMGLGADKQKAYE</sequence>
<protein>
    <submittedName>
        <fullName evidence="2">Uncharacterized protein</fullName>
    </submittedName>
</protein>
<gene>
    <name evidence="2" type="ORF">DI53_2505</name>
</gene>
<comment type="caution">
    <text evidence="2">The sequence shown here is derived from an EMBL/GenBank/DDBJ whole genome shotgun (WGS) entry which is preliminary data.</text>
</comment>
<reference evidence="2 3" key="2">
    <citation type="journal article" date="2015" name="PLoS ONE">
        <title>Whole-Genome Optical Mapping and Finished Genome Sequence of Sphingobacterium deserti sp. nov., a New Species Isolated from the Western Desert of China.</title>
        <authorList>
            <person name="Teng C."/>
            <person name="Zhou Z."/>
            <person name="Molnar I."/>
            <person name="Li X."/>
            <person name="Tang R."/>
            <person name="Chen M."/>
            <person name="Wang L."/>
            <person name="Su S."/>
            <person name="Zhang W."/>
            <person name="Lin M."/>
        </authorList>
    </citation>
    <scope>NUCLEOTIDE SEQUENCE [LARGE SCALE GENOMIC DNA]</scope>
    <source>
        <strain evidence="3">ACCC05744</strain>
    </source>
</reference>
<reference evidence="3" key="1">
    <citation type="submission" date="2014-04" db="EMBL/GenBank/DDBJ databases">
        <title>Whole-Genome optical mapping and complete genome sequence of Sphingobacterium deserti sp. nov., a new spaces isolated from desert in the west of China.</title>
        <authorList>
            <person name="Teng C."/>
            <person name="Zhou Z."/>
            <person name="Li X."/>
            <person name="Chen M."/>
            <person name="Lin M."/>
            <person name="Wang L."/>
            <person name="Su S."/>
            <person name="Zhang C."/>
            <person name="Zhang W."/>
        </authorList>
    </citation>
    <scope>NUCLEOTIDE SEQUENCE [LARGE SCALE GENOMIC DNA]</scope>
    <source>
        <strain evidence="3">ACCC05744</strain>
    </source>
</reference>
<organism evidence="2 3">
    <name type="scientific">Sphingobacterium deserti</name>
    <dbReference type="NCBI Taxonomy" id="1229276"/>
    <lineage>
        <taxon>Bacteria</taxon>
        <taxon>Pseudomonadati</taxon>
        <taxon>Bacteroidota</taxon>
        <taxon>Sphingobacteriia</taxon>
        <taxon>Sphingobacteriales</taxon>
        <taxon>Sphingobacteriaceae</taxon>
        <taxon>Sphingobacterium</taxon>
    </lineage>
</organism>
<evidence type="ECO:0000313" key="2">
    <source>
        <dbReference type="EMBL" id="KGE13712.1"/>
    </source>
</evidence>
<feature type="compositionally biased region" description="Basic residues" evidence="1">
    <location>
        <begin position="7"/>
        <end position="16"/>
    </location>
</feature>
<evidence type="ECO:0000256" key="1">
    <source>
        <dbReference type="SAM" id="MobiDB-lite"/>
    </source>
</evidence>
<dbReference type="STRING" id="1229276.DI53_2505"/>